<dbReference type="AlphaFoldDB" id="A0A0F9MMZ1"/>
<proteinExistence type="predicted"/>
<gene>
    <name evidence="1" type="ORF">LCGC14_1439830</name>
</gene>
<evidence type="ECO:0000313" key="1">
    <source>
        <dbReference type="EMBL" id="KKM70527.1"/>
    </source>
</evidence>
<comment type="caution">
    <text evidence="1">The sequence shown here is derived from an EMBL/GenBank/DDBJ whole genome shotgun (WGS) entry which is preliminary data.</text>
</comment>
<name>A0A0F9MMZ1_9ZZZZ</name>
<dbReference type="EMBL" id="LAZR01009800">
    <property type="protein sequence ID" value="KKM70527.1"/>
    <property type="molecule type" value="Genomic_DNA"/>
</dbReference>
<reference evidence="1" key="1">
    <citation type="journal article" date="2015" name="Nature">
        <title>Complex archaea that bridge the gap between prokaryotes and eukaryotes.</title>
        <authorList>
            <person name="Spang A."/>
            <person name="Saw J.H."/>
            <person name="Jorgensen S.L."/>
            <person name="Zaremba-Niedzwiedzka K."/>
            <person name="Martijn J."/>
            <person name="Lind A.E."/>
            <person name="van Eijk R."/>
            <person name="Schleper C."/>
            <person name="Guy L."/>
            <person name="Ettema T.J."/>
        </authorList>
    </citation>
    <scope>NUCLEOTIDE SEQUENCE</scope>
</reference>
<sequence length="140" mass="15999">MDLIDHVVENLNTDFNLQEAKETAAGRKQALLLFLEKNHVGKENAINAWRLAGMFGDNNDRPTRLAIQALRNTGALILSSSHGEFRGYFMANTQEEYEEFRTHNFRSRAMSILVTDRAMVREARKIFGKHVQLDLFGEST</sequence>
<accession>A0A0F9MMZ1</accession>
<protein>
    <submittedName>
        <fullName evidence="1">Uncharacterized protein</fullName>
    </submittedName>
</protein>
<organism evidence="1">
    <name type="scientific">marine sediment metagenome</name>
    <dbReference type="NCBI Taxonomy" id="412755"/>
    <lineage>
        <taxon>unclassified sequences</taxon>
        <taxon>metagenomes</taxon>
        <taxon>ecological metagenomes</taxon>
    </lineage>
</organism>